<reference evidence="1 2" key="1">
    <citation type="submission" date="2017-06" db="EMBL/GenBank/DDBJ databases">
        <authorList>
            <person name="Kim H.J."/>
            <person name="Triplett B.A."/>
        </authorList>
    </citation>
    <scope>NUCLEOTIDE SEQUENCE [LARGE SCALE GENOMIC DNA]</scope>
</reference>
<dbReference type="GeneID" id="54981373"/>
<gene>
    <name evidence="1" type="primary">43</name>
    <name evidence="1" type="ORF">PBI_BELLAMY_43</name>
</gene>
<dbReference type="Proteomes" id="UP000221247">
    <property type="component" value="Segment"/>
</dbReference>
<evidence type="ECO:0000313" key="1">
    <source>
        <dbReference type="EMBL" id="ASR76088.1"/>
    </source>
</evidence>
<protein>
    <submittedName>
        <fullName evidence="1">Uncharacterized protein</fullName>
    </submittedName>
</protein>
<organism evidence="1 2">
    <name type="scientific">Synechococcus phage Bellamy</name>
    <dbReference type="NCBI Taxonomy" id="2023996"/>
    <lineage>
        <taxon>Viruses</taxon>
        <taxon>Duplodnaviria</taxon>
        <taxon>Heunggongvirae</taxon>
        <taxon>Uroviricota</taxon>
        <taxon>Caudoviricetes</taxon>
        <taxon>Pantevenvirales</taxon>
        <taxon>Kyanoviridae</taxon>
        <taxon>Bellamyvirus</taxon>
        <taxon>Bellamyvirus bellamy</taxon>
    </lineage>
</organism>
<name>A0A222YVI3_9CAUD</name>
<evidence type="ECO:0000313" key="2">
    <source>
        <dbReference type="Proteomes" id="UP000221247"/>
    </source>
</evidence>
<proteinExistence type="predicted"/>
<dbReference type="EMBL" id="MF351863">
    <property type="protein sequence ID" value="ASR76088.1"/>
    <property type="molecule type" value="Genomic_DNA"/>
</dbReference>
<dbReference type="KEGG" id="vg:54981373"/>
<accession>A0A222YVI3</accession>
<dbReference type="RefSeq" id="YP_009791200.1">
    <property type="nucleotide sequence ID" value="NC_047838.1"/>
</dbReference>
<sequence>MALERGKLSNVVQVAAGATVGIATCASGKKVYIKSIICHATGLGIATAAGQVYLTPAGVTTSSNTRIFDINIARGETVLLEPAYPIVLGENGDTLAVGTGNVTGLAATHINFMITGDKEA</sequence>
<keyword evidence="2" id="KW-1185">Reference proteome</keyword>